<keyword evidence="8" id="KW-1185">Reference proteome</keyword>
<dbReference type="GeneID" id="77675088"/>
<dbReference type="InterPro" id="IPR027417">
    <property type="entry name" value="P-loop_NTPase"/>
</dbReference>
<dbReference type="RefSeq" id="XP_052905598.1">
    <property type="nucleotide sequence ID" value="XM_053047773.1"/>
</dbReference>
<dbReference type="InterPro" id="IPR011989">
    <property type="entry name" value="ARM-like"/>
</dbReference>
<dbReference type="PROSITE" id="PS51194">
    <property type="entry name" value="HELICASE_CTER"/>
    <property type="match status" value="1"/>
</dbReference>
<dbReference type="Pfam" id="PF00271">
    <property type="entry name" value="Helicase_C"/>
    <property type="match status" value="1"/>
</dbReference>
<dbReference type="Gene3D" id="3.40.50.300">
    <property type="entry name" value="P-loop containing nucleotide triphosphate hydrolases"/>
    <property type="match status" value="1"/>
</dbReference>
<keyword evidence="2" id="KW-0378">Hydrolase</keyword>
<accession>A0A086J4H5</accession>
<dbReference type="GO" id="GO:0016887">
    <property type="term" value="F:ATP hydrolysis activity"/>
    <property type="evidence" value="ECO:0007669"/>
    <property type="project" value="InterPro"/>
</dbReference>
<dbReference type="PANTHER" id="PTHR36498">
    <property type="entry name" value="TATA-BINDING PROTEIN-ASSOCIATED FACTOR 172"/>
    <property type="match status" value="1"/>
</dbReference>
<dbReference type="SUPFAM" id="SSF52540">
    <property type="entry name" value="P-loop containing nucleoside triphosphate hydrolases"/>
    <property type="match status" value="2"/>
</dbReference>
<dbReference type="InterPro" id="IPR049730">
    <property type="entry name" value="SNF2/RAD54-like_C"/>
</dbReference>
<dbReference type="CDD" id="cd18793">
    <property type="entry name" value="SF2_C_SNF"/>
    <property type="match status" value="1"/>
</dbReference>
<dbReference type="Pfam" id="PF00176">
    <property type="entry name" value="SNF2-rel_dom"/>
    <property type="match status" value="1"/>
</dbReference>
<evidence type="ECO:0000259" key="5">
    <source>
        <dbReference type="PROSITE" id="PS51192"/>
    </source>
</evidence>
<evidence type="ECO:0000256" key="2">
    <source>
        <dbReference type="ARBA" id="ARBA00022801"/>
    </source>
</evidence>
<keyword evidence="3" id="KW-0067">ATP-binding</keyword>
<evidence type="ECO:0000256" key="4">
    <source>
        <dbReference type="SAM" id="Coils"/>
    </source>
</evidence>
<dbReference type="InterPro" id="IPR038718">
    <property type="entry name" value="SNF2-like_sf"/>
</dbReference>
<dbReference type="Proteomes" id="UP000054524">
    <property type="component" value="Unassembled WGS sequence"/>
</dbReference>
<dbReference type="SMART" id="SM00487">
    <property type="entry name" value="DEXDc"/>
    <property type="match status" value="1"/>
</dbReference>
<protein>
    <submittedName>
        <fullName evidence="7">Uncharacterized protein</fullName>
    </submittedName>
</protein>
<dbReference type="InterPro" id="IPR044972">
    <property type="entry name" value="Mot1"/>
</dbReference>
<evidence type="ECO:0000256" key="3">
    <source>
        <dbReference type="ARBA" id="ARBA00022840"/>
    </source>
</evidence>
<dbReference type="GO" id="GO:0003677">
    <property type="term" value="F:DNA binding"/>
    <property type="evidence" value="ECO:0007669"/>
    <property type="project" value="InterPro"/>
</dbReference>
<dbReference type="Gene3D" id="3.40.50.10810">
    <property type="entry name" value="Tandem AAA-ATPase domain"/>
    <property type="match status" value="1"/>
</dbReference>
<organism evidence="7 8">
    <name type="scientific">Nematocida ausubeli (strain ATCC PRA-371 / ERTm2)</name>
    <name type="common">Nematode killer fungus</name>
    <dbReference type="NCBI Taxonomy" id="1913371"/>
    <lineage>
        <taxon>Eukaryota</taxon>
        <taxon>Fungi</taxon>
        <taxon>Fungi incertae sedis</taxon>
        <taxon>Microsporidia</taxon>
        <taxon>Nematocida</taxon>
    </lineage>
</organism>
<dbReference type="SUPFAM" id="SSF48371">
    <property type="entry name" value="ARM repeat"/>
    <property type="match status" value="1"/>
</dbReference>
<comment type="caution">
    <text evidence="7">The sequence shown here is derived from an EMBL/GenBank/DDBJ whole genome shotgun (WGS) entry which is preliminary data.</text>
</comment>
<reference evidence="7 8" key="1">
    <citation type="journal article" date="2014" name="Genome Announc.">
        <title>Genome Sequence of the Microsporidian Species Nematocida sp1 Strain ERTm6 (ATCC PRA-372).</title>
        <authorList>
            <person name="Bakowski M.A."/>
            <person name="Priest M."/>
            <person name="Young S."/>
            <person name="Cuomo C.A."/>
            <person name="Troemel E.R."/>
        </authorList>
    </citation>
    <scope>NUCLEOTIDE SEQUENCE [LARGE SCALE GENOMIC DNA]</scope>
    <source>
        <strain evidence="7 8">ERTm6</strain>
    </source>
</reference>
<dbReference type="InterPro" id="IPR014001">
    <property type="entry name" value="Helicase_ATP-bd"/>
</dbReference>
<dbReference type="PROSITE" id="PS51192">
    <property type="entry name" value="HELICASE_ATP_BIND_1"/>
    <property type="match status" value="1"/>
</dbReference>
<evidence type="ECO:0000256" key="1">
    <source>
        <dbReference type="ARBA" id="ARBA00022741"/>
    </source>
</evidence>
<dbReference type="EMBL" id="AKIJ01000001">
    <property type="protein sequence ID" value="KFG27043.1"/>
    <property type="molecule type" value="Genomic_DNA"/>
</dbReference>
<evidence type="ECO:0000313" key="8">
    <source>
        <dbReference type="Proteomes" id="UP000054524"/>
    </source>
</evidence>
<dbReference type="GO" id="GO:0005524">
    <property type="term" value="F:ATP binding"/>
    <property type="evidence" value="ECO:0007669"/>
    <property type="project" value="InterPro"/>
</dbReference>
<name>A0A086J4H5_NEMA1</name>
<evidence type="ECO:0000313" key="7">
    <source>
        <dbReference type="EMBL" id="KFG27043.1"/>
    </source>
</evidence>
<gene>
    <name evidence="7" type="ORF">NESG_00115</name>
</gene>
<feature type="domain" description="Helicase ATP-binding" evidence="5">
    <location>
        <begin position="903"/>
        <end position="1053"/>
    </location>
</feature>
<dbReference type="InterPro" id="IPR016024">
    <property type="entry name" value="ARM-type_fold"/>
</dbReference>
<feature type="domain" description="Helicase C-terminal" evidence="6">
    <location>
        <begin position="1198"/>
        <end position="1346"/>
    </location>
</feature>
<dbReference type="InterPro" id="IPR001650">
    <property type="entry name" value="Helicase_C-like"/>
</dbReference>
<sequence length="1379" mass="155220">MTSVTKLFKTLRDAPNKGVKRHITNEIVAMYCSIPALLNTLLEEILFLSESSMWEDRLAGSRILEELFAVGTISDAFSSKEYVLGVDIDKVLEAPKFLAMHYTKNETVKPGKDFIDLDDHNVVLSLSDISIPGTKDGEGGLLRRRRQMQKAQKLEEKKEIEKTEDLYTNLLANMESYTWERRHGAALLLAGMLRGIQRRDASVVPTAFLNSKTYLEPMLRVLILDRFNDYEMDIAVSPVRETVGKGLKEMLPFITKKTVKDLLLLLSKMGTYEDWQIKYSGLLGLQYVQDIIHPEEHKEIVIEIGKICLNLLNDLDEDVKRIAASILTGLMDRYCAVYSSLTEEEVQEKIDEVLDVGEVAERCWEALEEEEDLAISKAKILGLLEKISHQLKYSLEEITKEKWASVLGLIRNPIDTVRPAVISMLQILPVLDADRFVASLLFSIIAEQEPEIREITAQFFTRKIAELKMPNLKAIVHAFLTVVCASHVVGTGSLAALKISIVVGEGDICATDDGCKSMGEEAVLSGRAALLRVLVEAGPPVTEHIITFFAEQGKSLPYFTFFKSIAAVLLAGNKLASSGLQSVVKEKLVDSLLEDSTGREKNDLSRVAHSLARHVFREPSTEDADILAYIYNVPTANSLLRILAQAIKTHLSHFTEFFNIVVECVCAQEESRLMNMVIKEVNDSKKIKLMEEVEENEPEWEILTLFKEVNNEFLESKVFLELKNNLGRCGIFLQNTVECFDSIEQMQFIFEYAVENNMDRIVKYLITKSRENNEKFILILMKKLEKIVDDASADHTEFLSFVASTVGSSDLSLLIVIVFPLVGAMNTHFRVDGIRELASKAFAIAAPSMWIRTPVQCLSSELEDEMHKAQKRVDSLMKQDDLSKATMNVSLREYQQKGVEWIGFLRKSGLSGMLCDDMGLGKTIQVLAFLALHEKNCAEKGVLVLCPSALTGHWHMEIESNFPTLSSAGIDEFTGSGVCVASFDKFRMNYTKFVQHSWFYLVLDEGHIIRNSNTLLHQRVKMIKAESKLLLSGTPIQNTVGELWALFDILMPGFLGREKDFSKEYIKPIEKAREGKGTLHDAEIAKIKLENLHKSVLPFILRRMKEAVLSDLPPKVISDIYVELEEVQRKVYDEISVEGESGGEYGKTTAKSGNFSLLCRLIKTCSHLSLLSGDEVPQIITGKEKNTAPSGKVLALLDLLKVMANTSKILIFCQYKVTIDRLIKEVGAAFPEVKWLRLDGTVKGDDRSSLAKKFNADPEISIMYLTTHAGGLGLNLTGADSVIFFEHDWNPMMDLQAMDRAHRIGQKKSVNVFRLISKNTIEESIMSLQRFKSYIASTVVNQQNVEIESMDTSNALERLTREKLPKEKTSREEEYHDFI</sequence>
<keyword evidence="1" id="KW-0547">Nucleotide-binding</keyword>
<evidence type="ECO:0000259" key="6">
    <source>
        <dbReference type="PROSITE" id="PS51194"/>
    </source>
</evidence>
<keyword evidence="4" id="KW-0175">Coiled coil</keyword>
<dbReference type="PANTHER" id="PTHR36498:SF1">
    <property type="entry name" value="TATA-BINDING PROTEIN-ASSOCIATED FACTOR 172"/>
    <property type="match status" value="1"/>
</dbReference>
<dbReference type="InterPro" id="IPR000330">
    <property type="entry name" value="SNF2_N"/>
</dbReference>
<proteinExistence type="predicted"/>
<dbReference type="Gene3D" id="1.25.10.10">
    <property type="entry name" value="Leucine-rich Repeat Variant"/>
    <property type="match status" value="1"/>
</dbReference>
<feature type="coiled-coil region" evidence="4">
    <location>
        <begin position="144"/>
        <end position="173"/>
    </location>
</feature>
<dbReference type="GO" id="GO:0017025">
    <property type="term" value="F:TBP-class protein binding"/>
    <property type="evidence" value="ECO:0007669"/>
    <property type="project" value="InterPro"/>
</dbReference>
<dbReference type="HOGENOM" id="CLU_005404_0_0_1"/>
<dbReference type="SMART" id="SM00490">
    <property type="entry name" value="HELICc"/>
    <property type="match status" value="1"/>
</dbReference>